<dbReference type="PANTHER" id="PTHR47221">
    <property type="entry name" value="FIBRINOGEN ALPHA CHAIN"/>
    <property type="match status" value="1"/>
</dbReference>
<dbReference type="InterPro" id="IPR002181">
    <property type="entry name" value="Fibrinogen_a/b/g_C_dom"/>
</dbReference>
<keyword evidence="5" id="KW-1015">Disulfide bond</keyword>
<reference evidence="9" key="1">
    <citation type="submission" date="2022-08" db="UniProtKB">
        <authorList>
            <consortium name="EnsemblMetazoa"/>
        </authorList>
    </citation>
    <scope>IDENTIFICATION</scope>
    <source>
        <strain evidence="9">05x7-T-G4-1.051#20</strain>
    </source>
</reference>
<accession>A0A8W8NXI2</accession>
<evidence type="ECO:0000256" key="1">
    <source>
        <dbReference type="ARBA" id="ARBA00004613"/>
    </source>
</evidence>
<dbReference type="GO" id="GO:0005201">
    <property type="term" value="F:extracellular matrix structural constituent"/>
    <property type="evidence" value="ECO:0007669"/>
    <property type="project" value="TreeGrafter"/>
</dbReference>
<keyword evidence="2" id="KW-0964">Secreted</keyword>
<feature type="signal peptide" evidence="7">
    <location>
        <begin position="1"/>
        <end position="17"/>
    </location>
</feature>
<evidence type="ECO:0000256" key="4">
    <source>
        <dbReference type="ARBA" id="ARBA00023054"/>
    </source>
</evidence>
<dbReference type="PROSITE" id="PS00514">
    <property type="entry name" value="FIBRINOGEN_C_1"/>
    <property type="match status" value="1"/>
</dbReference>
<dbReference type="InterPro" id="IPR037579">
    <property type="entry name" value="FIB_ANG-like"/>
</dbReference>
<dbReference type="CDD" id="cd00087">
    <property type="entry name" value="FReD"/>
    <property type="match status" value="1"/>
</dbReference>
<dbReference type="PANTHER" id="PTHR47221:SF6">
    <property type="entry name" value="FIBRINOGEN ALPHA CHAIN"/>
    <property type="match status" value="1"/>
</dbReference>
<keyword evidence="4" id="KW-0175">Coiled coil</keyword>
<evidence type="ECO:0000256" key="7">
    <source>
        <dbReference type="SAM" id="SignalP"/>
    </source>
</evidence>
<evidence type="ECO:0000256" key="5">
    <source>
        <dbReference type="ARBA" id="ARBA00023157"/>
    </source>
</evidence>
<evidence type="ECO:0000259" key="8">
    <source>
        <dbReference type="PROSITE" id="PS51406"/>
    </source>
</evidence>
<dbReference type="GO" id="GO:0030674">
    <property type="term" value="F:protein-macromolecule adaptor activity"/>
    <property type="evidence" value="ECO:0007669"/>
    <property type="project" value="TreeGrafter"/>
</dbReference>
<feature type="chain" id="PRO_5036496382" description="Fibrinogen C-terminal domain-containing protein" evidence="7">
    <location>
        <begin position="18"/>
        <end position="320"/>
    </location>
</feature>
<keyword evidence="3 7" id="KW-0732">Signal</keyword>
<dbReference type="Pfam" id="PF00147">
    <property type="entry name" value="Fibrinogen_C"/>
    <property type="match status" value="1"/>
</dbReference>
<dbReference type="InterPro" id="IPR020837">
    <property type="entry name" value="Fibrinogen_CS"/>
</dbReference>
<keyword evidence="6" id="KW-0325">Glycoprotein</keyword>
<dbReference type="InterPro" id="IPR014716">
    <property type="entry name" value="Fibrinogen_a/b/g_C_1"/>
</dbReference>
<dbReference type="SUPFAM" id="SSF56496">
    <property type="entry name" value="Fibrinogen C-terminal domain-like"/>
    <property type="match status" value="1"/>
</dbReference>
<keyword evidence="10" id="KW-1185">Reference proteome</keyword>
<dbReference type="InterPro" id="IPR036056">
    <property type="entry name" value="Fibrinogen-like_C"/>
</dbReference>
<dbReference type="SMART" id="SM00186">
    <property type="entry name" value="FBG"/>
    <property type="match status" value="1"/>
</dbReference>
<dbReference type="Gene3D" id="3.90.215.10">
    <property type="entry name" value="Gamma Fibrinogen, chain A, domain 1"/>
    <property type="match status" value="1"/>
</dbReference>
<evidence type="ECO:0000313" key="9">
    <source>
        <dbReference type="EnsemblMetazoa" id="G7955.3:cds"/>
    </source>
</evidence>
<dbReference type="GO" id="GO:0034116">
    <property type="term" value="P:positive regulation of heterotypic cell-cell adhesion"/>
    <property type="evidence" value="ECO:0007669"/>
    <property type="project" value="TreeGrafter"/>
</dbReference>
<dbReference type="GO" id="GO:0005577">
    <property type="term" value="C:fibrinogen complex"/>
    <property type="evidence" value="ECO:0007669"/>
    <property type="project" value="TreeGrafter"/>
</dbReference>
<dbReference type="PROSITE" id="PS51406">
    <property type="entry name" value="FIBRINOGEN_C_2"/>
    <property type="match status" value="1"/>
</dbReference>
<dbReference type="AlphaFoldDB" id="A0A8W8NXI2"/>
<name>A0A8W8NXI2_MAGGI</name>
<sequence>MFLYFVVFAILWMPVTLQSVKKRSFLAKPSCDDRISNIEFVAEHQAPSRCSCAAMCDINCGCFGFNSLVEKCRIHRSCDLVNLSSTEDGWKYYQINPPPDCQGVMESGESTSGLYVIDPFGGRQRLVTVYCDMDTDNGGWTAIQRRLSGTMDFNKTWTEYKNGFGDPPNAYWIGNDVIHHLTNRQPHFLYVFFKFNNGSIFHQKYENFSIGDESTNYQLHLGGPNTGNLGDSMINISNYGYNWNPYHSLNGTSFSTVDRDNDQWKDGHCAVMWNGGWWFNCCHQAFLNGPWPPEYWWNPWYPTIQSVSNITEVRMMIKPA</sequence>
<protein>
    <recommendedName>
        <fullName evidence="8">Fibrinogen C-terminal domain-containing protein</fullName>
    </recommendedName>
</protein>
<dbReference type="EnsemblMetazoa" id="G7955.3">
    <property type="protein sequence ID" value="G7955.3:cds"/>
    <property type="gene ID" value="G7955"/>
</dbReference>
<dbReference type="NCBIfam" id="NF040941">
    <property type="entry name" value="GGGWT_bact"/>
    <property type="match status" value="1"/>
</dbReference>
<evidence type="ECO:0000256" key="6">
    <source>
        <dbReference type="ARBA" id="ARBA00023180"/>
    </source>
</evidence>
<dbReference type="OrthoDB" id="7972392at2759"/>
<proteinExistence type="predicted"/>
<evidence type="ECO:0000256" key="3">
    <source>
        <dbReference type="ARBA" id="ARBA00022729"/>
    </source>
</evidence>
<organism evidence="9 10">
    <name type="scientific">Magallana gigas</name>
    <name type="common">Pacific oyster</name>
    <name type="synonym">Crassostrea gigas</name>
    <dbReference type="NCBI Taxonomy" id="29159"/>
    <lineage>
        <taxon>Eukaryota</taxon>
        <taxon>Metazoa</taxon>
        <taxon>Spiralia</taxon>
        <taxon>Lophotrochozoa</taxon>
        <taxon>Mollusca</taxon>
        <taxon>Bivalvia</taxon>
        <taxon>Autobranchia</taxon>
        <taxon>Pteriomorphia</taxon>
        <taxon>Ostreida</taxon>
        <taxon>Ostreoidea</taxon>
        <taxon>Ostreidae</taxon>
        <taxon>Magallana</taxon>
    </lineage>
</organism>
<evidence type="ECO:0000313" key="10">
    <source>
        <dbReference type="Proteomes" id="UP000005408"/>
    </source>
</evidence>
<comment type="subcellular location">
    <subcellularLocation>
        <location evidence="1">Secreted</location>
    </subcellularLocation>
</comment>
<feature type="domain" description="Fibrinogen C-terminal" evidence="8">
    <location>
        <begin position="92"/>
        <end position="320"/>
    </location>
</feature>
<evidence type="ECO:0000256" key="2">
    <source>
        <dbReference type="ARBA" id="ARBA00022525"/>
    </source>
</evidence>
<dbReference type="Proteomes" id="UP000005408">
    <property type="component" value="Unassembled WGS sequence"/>
</dbReference>